<feature type="region of interest" description="Disordered" evidence="1">
    <location>
        <begin position="1"/>
        <end position="47"/>
    </location>
</feature>
<reference evidence="2" key="1">
    <citation type="submission" date="2009-05" db="EMBL/GenBank/DDBJ databases">
        <authorList>
            <person name="Harkins D.M."/>
            <person name="DeShazer D."/>
            <person name="Woods D.E."/>
            <person name="Brinkac L.M."/>
            <person name="Brown K.A."/>
            <person name="Hung G.C."/>
            <person name="Tuanyok A."/>
            <person name="Zhang B."/>
            <person name="Nierman W.C."/>
        </authorList>
    </citation>
    <scope>NUCLEOTIDE SEQUENCE [LARGE SCALE GENOMIC DNA]</scope>
    <source>
        <strain evidence="2">1710a</strain>
    </source>
</reference>
<feature type="compositionally biased region" description="Polar residues" evidence="1">
    <location>
        <begin position="1"/>
        <end position="11"/>
    </location>
</feature>
<dbReference type="HOGENOM" id="CLU_3165639_0_0_4"/>
<evidence type="ECO:0000256" key="1">
    <source>
        <dbReference type="SAM" id="MobiDB-lite"/>
    </source>
</evidence>
<proteinExistence type="predicted"/>
<feature type="compositionally biased region" description="Basic residues" evidence="1">
    <location>
        <begin position="20"/>
        <end position="37"/>
    </location>
</feature>
<gene>
    <name evidence="2" type="ORF">BURPS1710A_A1018</name>
</gene>
<protein>
    <submittedName>
        <fullName evidence="2">Uncharacterized protein</fullName>
    </submittedName>
</protein>
<sequence length="47" mass="5468">MKLPESGSSPKRSNNDANRAARRERRHDKAARLRSARRMPTLREHVT</sequence>
<name>A0A0E1W0E0_BURPE</name>
<evidence type="ECO:0000313" key="2">
    <source>
        <dbReference type="EMBL" id="EET05869.1"/>
    </source>
</evidence>
<dbReference type="Proteomes" id="UP000001812">
    <property type="component" value="Chromosome II"/>
</dbReference>
<accession>A0A0E1W0E0</accession>
<dbReference type="AlphaFoldDB" id="A0A0E1W0E0"/>
<dbReference type="EMBL" id="CM000833">
    <property type="protein sequence ID" value="EET05869.1"/>
    <property type="molecule type" value="Genomic_DNA"/>
</dbReference>
<organism evidence="2">
    <name type="scientific">Burkholderia pseudomallei 1710a</name>
    <dbReference type="NCBI Taxonomy" id="320371"/>
    <lineage>
        <taxon>Bacteria</taxon>
        <taxon>Pseudomonadati</taxon>
        <taxon>Pseudomonadota</taxon>
        <taxon>Betaproteobacteria</taxon>
        <taxon>Burkholderiales</taxon>
        <taxon>Burkholderiaceae</taxon>
        <taxon>Burkholderia</taxon>
        <taxon>pseudomallei group</taxon>
    </lineage>
</organism>